<gene>
    <name evidence="2" type="ORF">GB864_16815</name>
</gene>
<dbReference type="CDD" id="cd01741">
    <property type="entry name" value="GATase1_1"/>
    <property type="match status" value="1"/>
</dbReference>
<evidence type="ECO:0000259" key="1">
    <source>
        <dbReference type="Pfam" id="PF00117"/>
    </source>
</evidence>
<evidence type="ECO:0000313" key="2">
    <source>
        <dbReference type="EMBL" id="MWC00205.1"/>
    </source>
</evidence>
<protein>
    <submittedName>
        <fullName evidence="2">Glutamine amidotransferase</fullName>
    </submittedName>
</protein>
<dbReference type="NCBIfam" id="NF005743">
    <property type="entry name" value="PRK07567.1"/>
    <property type="match status" value="1"/>
</dbReference>
<dbReference type="RefSeq" id="WP_160426845.1">
    <property type="nucleotide sequence ID" value="NZ_WSTA01000111.1"/>
</dbReference>
<name>A0A6I4P879_9MICO</name>
<dbReference type="PROSITE" id="PS51273">
    <property type="entry name" value="GATASE_TYPE_1"/>
    <property type="match status" value="1"/>
</dbReference>
<dbReference type="Proteomes" id="UP000438182">
    <property type="component" value="Unassembled WGS sequence"/>
</dbReference>
<keyword evidence="2" id="KW-0315">Glutamine amidotransferase</keyword>
<dbReference type="GO" id="GO:0016740">
    <property type="term" value="F:transferase activity"/>
    <property type="evidence" value="ECO:0007669"/>
    <property type="project" value="UniProtKB-KW"/>
</dbReference>
<dbReference type="Pfam" id="PF00117">
    <property type="entry name" value="GATase"/>
    <property type="match status" value="1"/>
</dbReference>
<feature type="domain" description="Glutamine amidotransferase" evidence="1">
    <location>
        <begin position="37"/>
        <end position="195"/>
    </location>
</feature>
<reference evidence="2 3" key="1">
    <citation type="submission" date="2019-12" db="EMBL/GenBank/DDBJ databases">
        <authorList>
            <person name="Kim Y.S."/>
        </authorList>
    </citation>
    <scope>NUCLEOTIDE SEQUENCE [LARGE SCALE GENOMIC DNA]</scope>
    <source>
        <strain evidence="2 3">MMS17-SY077</strain>
    </source>
</reference>
<dbReference type="InterPro" id="IPR017926">
    <property type="entry name" value="GATASE"/>
</dbReference>
<dbReference type="Gene3D" id="3.40.50.880">
    <property type="match status" value="1"/>
</dbReference>
<proteinExistence type="predicted"/>
<dbReference type="InterPro" id="IPR044992">
    <property type="entry name" value="ChyE-like"/>
</dbReference>
<dbReference type="SUPFAM" id="SSF52317">
    <property type="entry name" value="Class I glutamine amidotransferase-like"/>
    <property type="match status" value="1"/>
</dbReference>
<dbReference type="InterPro" id="IPR029062">
    <property type="entry name" value="Class_I_gatase-like"/>
</dbReference>
<dbReference type="PANTHER" id="PTHR42695:SF5">
    <property type="entry name" value="GLUTAMINE AMIDOTRANSFERASE YLR126C-RELATED"/>
    <property type="match status" value="1"/>
</dbReference>
<comment type="caution">
    <text evidence="2">The sequence shown here is derived from an EMBL/GenBank/DDBJ whole genome shotgun (WGS) entry which is preliminary data.</text>
</comment>
<keyword evidence="3" id="KW-1185">Reference proteome</keyword>
<sequence length="244" mass="26143">MIPFLLVAVRPETPAVGPEYDAVRAAMGLDAADLEHLRLDAQALDRDFAIERHSGIVIGGSPFNTTTPPDRKPAVQRRVEADLARLAELALERDHPVFFTCYGIGVLTEVLGGTVDTAHPEAVGPAELTLTDAGRADPLAAGLPDTFDVLVGHKESTGRLPADAVLLGTGTVSPVQWYRVGRNVYASQFHPEATPAGLAARALVYRDYGYFPASGYAAVAKVLDSARVTEPPKLLRRFAELHAR</sequence>
<evidence type="ECO:0000313" key="3">
    <source>
        <dbReference type="Proteomes" id="UP000438182"/>
    </source>
</evidence>
<keyword evidence="2" id="KW-0808">Transferase</keyword>
<organism evidence="2 3">
    <name type="scientific">Agromyces seonyuensis</name>
    <dbReference type="NCBI Taxonomy" id="2662446"/>
    <lineage>
        <taxon>Bacteria</taxon>
        <taxon>Bacillati</taxon>
        <taxon>Actinomycetota</taxon>
        <taxon>Actinomycetes</taxon>
        <taxon>Micrococcales</taxon>
        <taxon>Microbacteriaceae</taxon>
        <taxon>Agromyces</taxon>
    </lineage>
</organism>
<dbReference type="EMBL" id="WSTA01000111">
    <property type="protein sequence ID" value="MWC00205.1"/>
    <property type="molecule type" value="Genomic_DNA"/>
</dbReference>
<accession>A0A6I4P879</accession>
<dbReference type="AlphaFoldDB" id="A0A6I4P879"/>
<dbReference type="PANTHER" id="PTHR42695">
    <property type="entry name" value="GLUTAMINE AMIDOTRANSFERASE YLR126C-RELATED"/>
    <property type="match status" value="1"/>
</dbReference>
<dbReference type="GO" id="GO:0005829">
    <property type="term" value="C:cytosol"/>
    <property type="evidence" value="ECO:0007669"/>
    <property type="project" value="TreeGrafter"/>
</dbReference>